<protein>
    <submittedName>
        <fullName evidence="2">Uncharacterized protein</fullName>
    </submittedName>
</protein>
<feature type="compositionally biased region" description="Low complexity" evidence="1">
    <location>
        <begin position="49"/>
        <end position="59"/>
    </location>
</feature>
<comment type="caution">
    <text evidence="2">The sequence shown here is derived from an EMBL/GenBank/DDBJ whole genome shotgun (WGS) entry which is preliminary data.</text>
</comment>
<organism evidence="2 3">
    <name type="scientific">Mycolicibacterium obuense</name>
    <dbReference type="NCBI Taxonomy" id="1807"/>
    <lineage>
        <taxon>Bacteria</taxon>
        <taxon>Bacillati</taxon>
        <taxon>Actinomycetota</taxon>
        <taxon>Actinomycetes</taxon>
        <taxon>Mycobacteriales</taxon>
        <taxon>Mycobacteriaceae</taxon>
        <taxon>Mycolicibacterium</taxon>
    </lineage>
</organism>
<gene>
    <name evidence="2" type="ORF">WN67_30325</name>
</gene>
<keyword evidence="3" id="KW-1185">Reference proteome</keyword>
<evidence type="ECO:0000313" key="2">
    <source>
        <dbReference type="EMBL" id="KKE98240.1"/>
    </source>
</evidence>
<evidence type="ECO:0000256" key="1">
    <source>
        <dbReference type="SAM" id="MobiDB-lite"/>
    </source>
</evidence>
<proteinExistence type="predicted"/>
<accession>A0A0M2JP64</accession>
<dbReference type="EMBL" id="LAUZ02000192">
    <property type="protein sequence ID" value="KKE98240.1"/>
    <property type="molecule type" value="Genomic_DNA"/>
</dbReference>
<dbReference type="Proteomes" id="UP000034150">
    <property type="component" value="Unassembled WGS sequence"/>
</dbReference>
<name>A0A0M2JP64_9MYCO</name>
<sequence>MAPPETVCRAGALARITDHLTVRQGQLVLHGTADDIGGHPGANSRAPLTATTTSAGVTTPSNPAGPNRCPIADAATITAATTSRQPQPSPSGIITSIPVPTATVRNHVLIDSRRCPARRSQPRTVDGGTCSRAAIPRCPTPSARADSAIQTRSAAYALRNSMVTGNNT</sequence>
<evidence type="ECO:0000313" key="3">
    <source>
        <dbReference type="Proteomes" id="UP000034150"/>
    </source>
</evidence>
<dbReference type="AlphaFoldDB" id="A0A0M2JP64"/>
<reference evidence="2 3" key="1">
    <citation type="journal article" date="2015" name="Genome Announc.">
        <title>Draft Genome Sequence of Mycobacterium obuense Strain UC1, Isolated from Patient Sputum.</title>
        <authorList>
            <person name="Greninger A.L."/>
            <person name="Cunningham G."/>
            <person name="Hsu E.D."/>
            <person name="Yu J.M."/>
            <person name="Chiu C.Y."/>
            <person name="Miller S."/>
        </authorList>
    </citation>
    <scope>NUCLEOTIDE SEQUENCE [LARGE SCALE GENOMIC DNA]</scope>
    <source>
        <strain evidence="2 3">UC1</strain>
    </source>
</reference>
<feature type="region of interest" description="Disordered" evidence="1">
    <location>
        <begin position="33"/>
        <end position="67"/>
    </location>
</feature>